<comment type="caution">
    <text evidence="4">The sequence shown here is derived from an EMBL/GenBank/DDBJ whole genome shotgun (WGS) entry which is preliminary data.</text>
</comment>
<accession>A0A1V1PEU4</accession>
<organism evidence="4 5">
    <name type="scientific">Candidatus Magnetoglobus multicellularis str. Araruama</name>
    <dbReference type="NCBI Taxonomy" id="890399"/>
    <lineage>
        <taxon>Bacteria</taxon>
        <taxon>Pseudomonadati</taxon>
        <taxon>Thermodesulfobacteriota</taxon>
        <taxon>Desulfobacteria</taxon>
        <taxon>Desulfobacterales</taxon>
        <taxon>Desulfobacteraceae</taxon>
        <taxon>Candidatus Magnetoglobus</taxon>
    </lineage>
</organism>
<feature type="compositionally biased region" description="Basic and acidic residues" evidence="1">
    <location>
        <begin position="177"/>
        <end position="205"/>
    </location>
</feature>
<dbReference type="AlphaFoldDB" id="A0A1V1PEU4"/>
<reference evidence="5" key="1">
    <citation type="submission" date="2012-11" db="EMBL/GenBank/DDBJ databases">
        <authorList>
            <person name="Lucero-Rivera Y.E."/>
            <person name="Tovar-Ramirez D."/>
        </authorList>
    </citation>
    <scope>NUCLEOTIDE SEQUENCE [LARGE SCALE GENOMIC DNA]</scope>
    <source>
        <strain evidence="5">Araruama</strain>
    </source>
</reference>
<feature type="compositionally biased region" description="Low complexity" evidence="1">
    <location>
        <begin position="142"/>
        <end position="172"/>
    </location>
</feature>
<evidence type="ECO:0000259" key="2">
    <source>
        <dbReference type="Pfam" id="PF09967"/>
    </source>
</evidence>
<evidence type="ECO:0000256" key="1">
    <source>
        <dbReference type="SAM" id="MobiDB-lite"/>
    </source>
</evidence>
<dbReference type="SUPFAM" id="SSF53300">
    <property type="entry name" value="vWA-like"/>
    <property type="match status" value="1"/>
</dbReference>
<feature type="domain" description="VWA-like" evidence="2">
    <location>
        <begin position="330"/>
        <end position="439"/>
    </location>
</feature>
<evidence type="ECO:0008006" key="6">
    <source>
        <dbReference type="Google" id="ProtNLM"/>
    </source>
</evidence>
<dbReference type="InterPro" id="IPR036465">
    <property type="entry name" value="vWFA_dom_sf"/>
</dbReference>
<feature type="domain" description="Putative metallopeptidase" evidence="3">
    <location>
        <begin position="21"/>
        <end position="188"/>
    </location>
</feature>
<evidence type="ECO:0000313" key="5">
    <source>
        <dbReference type="Proteomes" id="UP000189670"/>
    </source>
</evidence>
<dbReference type="InterPro" id="IPR018698">
    <property type="entry name" value="VWA-like_dom"/>
</dbReference>
<dbReference type="InterPro" id="IPR025154">
    <property type="entry name" value="Put_metallopeptidase_dom"/>
</dbReference>
<feature type="compositionally biased region" description="Polar residues" evidence="1">
    <location>
        <begin position="206"/>
        <end position="232"/>
    </location>
</feature>
<evidence type="ECO:0000259" key="3">
    <source>
        <dbReference type="Pfam" id="PF13203"/>
    </source>
</evidence>
<gene>
    <name evidence="4" type="ORF">OMM_01134</name>
</gene>
<dbReference type="PANTHER" id="PTHR38730:SF1">
    <property type="entry name" value="SLL7028 PROTEIN"/>
    <property type="match status" value="1"/>
</dbReference>
<dbReference type="Proteomes" id="UP000189670">
    <property type="component" value="Unassembled WGS sequence"/>
</dbReference>
<dbReference type="PANTHER" id="PTHR38730">
    <property type="entry name" value="SLL7028 PROTEIN"/>
    <property type="match status" value="1"/>
</dbReference>
<dbReference type="Pfam" id="PF13203">
    <property type="entry name" value="DUF2201_N"/>
    <property type="match status" value="1"/>
</dbReference>
<feature type="region of interest" description="Disordered" evidence="1">
    <location>
        <begin position="142"/>
        <end position="232"/>
    </location>
</feature>
<name>A0A1V1PEU4_9BACT</name>
<proteinExistence type="predicted"/>
<dbReference type="Pfam" id="PF09967">
    <property type="entry name" value="DUF2201"/>
    <property type="match status" value="1"/>
</dbReference>
<dbReference type="EMBL" id="ATBP01000080">
    <property type="protein sequence ID" value="ETR73195.1"/>
    <property type="molecule type" value="Genomic_DNA"/>
</dbReference>
<protein>
    <recommendedName>
        <fullName evidence="6">VWA-like domain-containing protein</fullName>
    </recommendedName>
</protein>
<sequence>MGSNYNMHAENRIRKEIEKWFIVEPLLFSVWLTHKMSQNPNIRNIRVGHGRIEYNPEFIQSLSKEMLQEVLLAEAMRIVLKHPYTRRKDNPLIAYKASNITLKEYLSTQLDIPSAKEVFHSDSLDKQYFELYYTKLMEQQEEAQSMSSASGSGGQSSESDNEQTGSGGQSSESDSEQTDRQSESDPNDQQDRETDSDSDDHRQDSKSMGQDDPQQSDNAGQNQNSLSHYTNENKSGIENTLHWDRDEFQVSTINDRIRIAHQTNSWGNQAGYISEVILATLIPEINYKKILRHFRASILSNRRILTRMKPSRRYGFQYMGSKYDFSTRLLFAVDVSASMTTKDLRKGFTIINQIFKYGIESVDVIQFDTIIRGKVMTLKKAQKKAAIIGRGGTCFSEVIAYIDTHTMYDGLIIYTDGYADTPPKPANKKTKIVWLFCTKNSYDLMKKPLSDIGKAAYIN</sequence>
<evidence type="ECO:0000313" key="4">
    <source>
        <dbReference type="EMBL" id="ETR73195.1"/>
    </source>
</evidence>